<feature type="region of interest" description="Disordered" evidence="7">
    <location>
        <begin position="430"/>
        <end position="452"/>
    </location>
</feature>
<feature type="transmembrane region" description="Helical" evidence="8">
    <location>
        <begin position="239"/>
        <end position="258"/>
    </location>
</feature>
<evidence type="ECO:0000256" key="7">
    <source>
        <dbReference type="SAM" id="MobiDB-lite"/>
    </source>
</evidence>
<feature type="transmembrane region" description="Helical" evidence="8">
    <location>
        <begin position="94"/>
        <end position="116"/>
    </location>
</feature>
<feature type="transmembrane region" description="Helical" evidence="8">
    <location>
        <begin position="209"/>
        <end position="227"/>
    </location>
</feature>
<dbReference type="GO" id="GO:0022857">
    <property type="term" value="F:transmembrane transporter activity"/>
    <property type="evidence" value="ECO:0007669"/>
    <property type="project" value="InterPro"/>
</dbReference>
<keyword evidence="4 8" id="KW-0812">Transmembrane</keyword>
<feature type="compositionally biased region" description="Gly residues" evidence="7">
    <location>
        <begin position="552"/>
        <end position="563"/>
    </location>
</feature>
<feature type="compositionally biased region" description="Gly residues" evidence="7">
    <location>
        <begin position="527"/>
        <end position="545"/>
    </location>
</feature>
<reference evidence="9 10" key="1">
    <citation type="journal article" date="2023" name="Commun. Biol.">
        <title>Reorganization of the ancestral sex-determining regions during the evolution of trioecy in Pleodorina starrii.</title>
        <authorList>
            <person name="Takahashi K."/>
            <person name="Suzuki S."/>
            <person name="Kawai-Toyooka H."/>
            <person name="Yamamoto K."/>
            <person name="Hamaji T."/>
            <person name="Ootsuki R."/>
            <person name="Yamaguchi H."/>
            <person name="Kawachi M."/>
            <person name="Higashiyama T."/>
            <person name="Nozaki H."/>
        </authorList>
    </citation>
    <scope>NUCLEOTIDE SEQUENCE [LARGE SCALE GENOMIC DNA]</scope>
    <source>
        <strain evidence="9 10">NIES-4479</strain>
    </source>
</reference>
<comment type="subcellular location">
    <subcellularLocation>
        <location evidence="1">Membrane</location>
        <topology evidence="1">Multi-pass membrane protein</topology>
    </subcellularLocation>
</comment>
<evidence type="ECO:0000256" key="3">
    <source>
        <dbReference type="ARBA" id="ARBA00022448"/>
    </source>
</evidence>
<evidence type="ECO:0000256" key="1">
    <source>
        <dbReference type="ARBA" id="ARBA00004141"/>
    </source>
</evidence>
<dbReference type="SUPFAM" id="SSF103481">
    <property type="entry name" value="Multidrug resistance efflux transporter EmrE"/>
    <property type="match status" value="1"/>
</dbReference>
<evidence type="ECO:0008006" key="11">
    <source>
        <dbReference type="Google" id="ProtNLM"/>
    </source>
</evidence>
<sequence>MQFSLGGMKAVRRPPSYTFSVPLAGAGALRREFAGLGRFWSYRPIGTEPLRGASLDLPARRERSAIVSMAFSKDEPPRSPGGTQSSWSSPLLRAVLLAQVLSLLLCVMGTTSGLLASRGINMPATQSFFNYLLLSITCGAYHLRNRGLRLSNPWYCYLLLAVMDVEANFLVTKAYQYTSVTSVTLLDCFTIPAVMALSALALRARYLPGHYTGAALCIGGLALLVATDGASATGGSQPLLGDALVLMGSLLYACSNVAQERLLLGATPVSELLAAVGSFAALVGGMQAVLLERGAWLAADWTDPWAVAAPLAGFSLALYTFALLLPLVLMWSGATVLNLSLLTSDVWAAGARVAFFGGFGGTAGWFALSLLFEAVGLVLYTRAGQTHPHPVGGGEGRGGGCDPRVGDDGGFGAEEPYYLRISSFGVEGHPDLEDGRRGGGKPATAAPDGLGGSGGGAAAVALSMVSSATAAAAAAVVSGLGRGDAAASRPVGGSAVRGYGVLGTEEERVRLVGLEAEFGSTEEEVGGSSGGEGEGGGEGGEGGKGVAAASGARGGGPGAAGPP</sequence>
<dbReference type="InterPro" id="IPR052221">
    <property type="entry name" value="SLC35F_Transporter"/>
</dbReference>
<feature type="transmembrane region" description="Helical" evidence="8">
    <location>
        <begin position="270"/>
        <end position="291"/>
    </location>
</feature>
<name>A0A9W6F2U0_9CHLO</name>
<comment type="similarity">
    <text evidence="2">Belongs to the SLC35F solute transporter family.</text>
</comment>
<feature type="transmembrane region" description="Helical" evidence="8">
    <location>
        <begin position="128"/>
        <end position="143"/>
    </location>
</feature>
<evidence type="ECO:0000256" key="8">
    <source>
        <dbReference type="SAM" id="Phobius"/>
    </source>
</evidence>
<dbReference type="OrthoDB" id="429955at2759"/>
<keyword evidence="6 8" id="KW-0472">Membrane</keyword>
<dbReference type="PANTHER" id="PTHR14233:SF4">
    <property type="entry name" value="SOLUTE CARRIER FAMILY 35 MEMBER F2"/>
    <property type="match status" value="1"/>
</dbReference>
<proteinExistence type="inferred from homology"/>
<dbReference type="GO" id="GO:0016020">
    <property type="term" value="C:membrane"/>
    <property type="evidence" value="ECO:0007669"/>
    <property type="project" value="UniProtKB-SubCell"/>
</dbReference>
<comment type="caution">
    <text evidence="9">The sequence shown here is derived from an EMBL/GenBank/DDBJ whole genome shotgun (WGS) entry which is preliminary data.</text>
</comment>
<dbReference type="EMBL" id="BRXU01000008">
    <property type="protein sequence ID" value="GLC53581.1"/>
    <property type="molecule type" value="Genomic_DNA"/>
</dbReference>
<keyword evidence="3" id="KW-0813">Transport</keyword>
<feature type="transmembrane region" description="Helical" evidence="8">
    <location>
        <begin position="311"/>
        <end position="341"/>
    </location>
</feature>
<accession>A0A9W6F2U0</accession>
<dbReference type="InterPro" id="IPR009262">
    <property type="entry name" value="SLC35_F1/F2/F6"/>
</dbReference>
<feature type="transmembrane region" description="Helical" evidence="8">
    <location>
        <begin position="353"/>
        <end position="380"/>
    </location>
</feature>
<evidence type="ECO:0000313" key="10">
    <source>
        <dbReference type="Proteomes" id="UP001165080"/>
    </source>
</evidence>
<gene>
    <name evidence="9" type="primary">PLEST005628</name>
    <name evidence="9" type="ORF">PLESTB_000765200</name>
</gene>
<evidence type="ECO:0000256" key="6">
    <source>
        <dbReference type="ARBA" id="ARBA00023136"/>
    </source>
</evidence>
<evidence type="ECO:0000256" key="2">
    <source>
        <dbReference type="ARBA" id="ARBA00007863"/>
    </source>
</evidence>
<protein>
    <recommendedName>
        <fullName evidence="11">Solute carrier family 35 member F2</fullName>
    </recommendedName>
</protein>
<feature type="region of interest" description="Disordered" evidence="7">
    <location>
        <begin position="517"/>
        <end position="563"/>
    </location>
</feature>
<keyword evidence="10" id="KW-1185">Reference proteome</keyword>
<dbReference type="Pfam" id="PF06027">
    <property type="entry name" value="SLC35F"/>
    <property type="match status" value="1"/>
</dbReference>
<dbReference type="InterPro" id="IPR037185">
    <property type="entry name" value="EmrE-like"/>
</dbReference>
<keyword evidence="5 8" id="KW-1133">Transmembrane helix</keyword>
<evidence type="ECO:0000313" key="9">
    <source>
        <dbReference type="EMBL" id="GLC53581.1"/>
    </source>
</evidence>
<dbReference type="PANTHER" id="PTHR14233">
    <property type="entry name" value="DUF914-RELATED"/>
    <property type="match status" value="1"/>
</dbReference>
<dbReference type="Proteomes" id="UP001165080">
    <property type="component" value="Unassembled WGS sequence"/>
</dbReference>
<evidence type="ECO:0000256" key="4">
    <source>
        <dbReference type="ARBA" id="ARBA00022692"/>
    </source>
</evidence>
<evidence type="ECO:0000256" key="5">
    <source>
        <dbReference type="ARBA" id="ARBA00022989"/>
    </source>
</evidence>
<dbReference type="AlphaFoldDB" id="A0A9W6F2U0"/>
<feature type="transmembrane region" description="Helical" evidence="8">
    <location>
        <begin position="183"/>
        <end position="202"/>
    </location>
</feature>
<organism evidence="9 10">
    <name type="scientific">Pleodorina starrii</name>
    <dbReference type="NCBI Taxonomy" id="330485"/>
    <lineage>
        <taxon>Eukaryota</taxon>
        <taxon>Viridiplantae</taxon>
        <taxon>Chlorophyta</taxon>
        <taxon>core chlorophytes</taxon>
        <taxon>Chlorophyceae</taxon>
        <taxon>CS clade</taxon>
        <taxon>Chlamydomonadales</taxon>
        <taxon>Volvocaceae</taxon>
        <taxon>Pleodorina</taxon>
    </lineage>
</organism>